<feature type="signal peptide" evidence="2">
    <location>
        <begin position="1"/>
        <end position="27"/>
    </location>
</feature>
<evidence type="ECO:0008006" key="5">
    <source>
        <dbReference type="Google" id="ProtNLM"/>
    </source>
</evidence>
<evidence type="ECO:0000256" key="1">
    <source>
        <dbReference type="SAM" id="Phobius"/>
    </source>
</evidence>
<sequence>MFKYFTFLLILTSFFVALLAPSFSVSAVDEATVVKLQNPIGGTAEKPEGKTDIRAIYGTAIKAVLGILGSLSLVAFIYGGVLWLTSAGSSERIKKGLNSMLYAAIGMFVIFATYGILTTVIEGLTK</sequence>
<feature type="transmembrane region" description="Helical" evidence="1">
    <location>
        <begin position="63"/>
        <end position="85"/>
    </location>
</feature>
<evidence type="ECO:0000313" key="3">
    <source>
        <dbReference type="EMBL" id="PIT86149.1"/>
    </source>
</evidence>
<name>A0A2M6W022_9BACT</name>
<accession>A0A2M6W022</accession>
<evidence type="ECO:0000256" key="2">
    <source>
        <dbReference type="SAM" id="SignalP"/>
    </source>
</evidence>
<dbReference type="Proteomes" id="UP000229362">
    <property type="component" value="Unassembled WGS sequence"/>
</dbReference>
<dbReference type="InterPro" id="IPR043993">
    <property type="entry name" value="T4SS_pilin"/>
</dbReference>
<feature type="chain" id="PRO_5014999288" description="TrbC/VIRB2 family protein" evidence="2">
    <location>
        <begin position="28"/>
        <end position="126"/>
    </location>
</feature>
<reference evidence="4" key="1">
    <citation type="submission" date="2017-09" db="EMBL/GenBank/DDBJ databases">
        <title>Depth-based differentiation of microbial function through sediment-hosted aquifers and enrichment of novel symbionts in the deep terrestrial subsurface.</title>
        <authorList>
            <person name="Probst A.J."/>
            <person name="Ladd B."/>
            <person name="Jarett J.K."/>
            <person name="Geller-Mcgrath D.E."/>
            <person name="Sieber C.M.K."/>
            <person name="Emerson J.B."/>
            <person name="Anantharaman K."/>
            <person name="Thomas B.C."/>
            <person name="Malmstrom R."/>
            <person name="Stieglmeier M."/>
            <person name="Klingl A."/>
            <person name="Woyke T."/>
            <person name="Ryan C.M."/>
            <person name="Banfield J.F."/>
        </authorList>
    </citation>
    <scope>NUCLEOTIDE SEQUENCE [LARGE SCALE GENOMIC DNA]</scope>
</reference>
<proteinExistence type="predicted"/>
<comment type="caution">
    <text evidence="3">The sequence shown here is derived from an EMBL/GenBank/DDBJ whole genome shotgun (WGS) entry which is preliminary data.</text>
</comment>
<organism evidence="3 4">
    <name type="scientific">Candidatus Magasanikbacteria bacterium CG10_big_fil_rev_8_21_14_0_10_43_6</name>
    <dbReference type="NCBI Taxonomy" id="1974650"/>
    <lineage>
        <taxon>Bacteria</taxon>
        <taxon>Candidatus Magasanikiibacteriota</taxon>
    </lineage>
</organism>
<keyword evidence="1" id="KW-0812">Transmembrane</keyword>
<evidence type="ECO:0000313" key="4">
    <source>
        <dbReference type="Proteomes" id="UP000229362"/>
    </source>
</evidence>
<keyword evidence="2" id="KW-0732">Signal</keyword>
<feature type="transmembrane region" description="Helical" evidence="1">
    <location>
        <begin position="97"/>
        <end position="117"/>
    </location>
</feature>
<gene>
    <name evidence="3" type="ORF">COU33_04745</name>
</gene>
<dbReference type="Pfam" id="PF18895">
    <property type="entry name" value="T4SS_pilin"/>
    <property type="match status" value="1"/>
</dbReference>
<keyword evidence="1" id="KW-1133">Transmembrane helix</keyword>
<dbReference type="AlphaFoldDB" id="A0A2M6W022"/>
<dbReference type="EMBL" id="PFBZ01000201">
    <property type="protein sequence ID" value="PIT86149.1"/>
    <property type="molecule type" value="Genomic_DNA"/>
</dbReference>
<keyword evidence="1" id="KW-0472">Membrane</keyword>
<protein>
    <recommendedName>
        <fullName evidence="5">TrbC/VIRB2 family protein</fullName>
    </recommendedName>
</protein>